<sequence>MTITKPTLIVTDRTGVDFALLFEDGISLKRFRKGYTIVAANARRTDREGEGKKAVVRIPAGQGGDVKVVPGSLERVTELGIVLDTEGLDRKCAACGKTEGTFMKCTGCGFAAYCGKDCQVTGWAELDHKSNCKVLKVLQDMSI</sequence>
<organism evidence="1 2">
    <name type="scientific">Xylaria curta</name>
    <dbReference type="NCBI Taxonomy" id="42375"/>
    <lineage>
        <taxon>Eukaryota</taxon>
        <taxon>Fungi</taxon>
        <taxon>Dikarya</taxon>
        <taxon>Ascomycota</taxon>
        <taxon>Pezizomycotina</taxon>
        <taxon>Sordariomycetes</taxon>
        <taxon>Xylariomycetidae</taxon>
        <taxon>Xylariales</taxon>
        <taxon>Xylariaceae</taxon>
        <taxon>Xylaria</taxon>
    </lineage>
</organism>
<dbReference type="Proteomes" id="UP001143856">
    <property type="component" value="Unassembled WGS sequence"/>
</dbReference>
<comment type="caution">
    <text evidence="1">The sequence shown here is derived from an EMBL/GenBank/DDBJ whole genome shotgun (WGS) entry which is preliminary data.</text>
</comment>
<protein>
    <submittedName>
        <fullName evidence="1">Uncharacterized protein</fullName>
    </submittedName>
</protein>
<gene>
    <name evidence="1" type="ORF">NUW58_g9282</name>
</gene>
<proteinExistence type="predicted"/>
<evidence type="ECO:0000313" key="2">
    <source>
        <dbReference type="Proteomes" id="UP001143856"/>
    </source>
</evidence>
<name>A0ACC1MYQ9_9PEZI</name>
<accession>A0ACC1MYQ9</accession>
<reference evidence="1" key="1">
    <citation type="submission" date="2022-10" db="EMBL/GenBank/DDBJ databases">
        <title>Genome Sequence of Xylaria curta.</title>
        <authorList>
            <person name="Buettner E."/>
        </authorList>
    </citation>
    <scope>NUCLEOTIDE SEQUENCE</scope>
    <source>
        <strain evidence="1">Babe10</strain>
    </source>
</reference>
<dbReference type="EMBL" id="JAPDGR010003260">
    <property type="protein sequence ID" value="KAJ2971980.1"/>
    <property type="molecule type" value="Genomic_DNA"/>
</dbReference>
<evidence type="ECO:0000313" key="1">
    <source>
        <dbReference type="EMBL" id="KAJ2971980.1"/>
    </source>
</evidence>
<keyword evidence="2" id="KW-1185">Reference proteome</keyword>